<geneLocation type="plasmid" evidence="2">
    <name>unnamed1</name>
</geneLocation>
<dbReference type="KEGG" id="lala:AB8B28_12020"/>
<protein>
    <submittedName>
        <fullName evidence="2">Uncharacterized protein</fullName>
    </submittedName>
</protein>
<keyword evidence="1" id="KW-0812">Transmembrane</keyword>
<sequence length="76" mass="8897">MGNSPCPFIFTEKRLSFNNSVFALIISLKIFLSKNNFEKMTKEIDKLMDNLKILLPNHSEKILKKMGIPKRWKDIV</sequence>
<accession>A0AB39V6X5</accession>
<evidence type="ECO:0000313" key="3">
    <source>
        <dbReference type="EMBL" id="XDU63499.1"/>
    </source>
</evidence>
<reference evidence="2" key="1">
    <citation type="submission" date="2024-07" db="EMBL/GenBank/DDBJ databases">
        <authorList>
            <person name="Li X.-J."/>
            <person name="Wang X."/>
        </authorList>
    </citation>
    <scope>NUCLEOTIDE SEQUENCE</scope>
    <source>
        <strain evidence="2">HSP-536</strain>
        <plasmid evidence="2">unnamed1</plasmid>
    </source>
</reference>
<dbReference type="EMBL" id="CP165648">
    <property type="protein sequence ID" value="XDU63476.1"/>
    <property type="molecule type" value="Genomic_DNA"/>
</dbReference>
<name>A0AB39V6X5_9FUSO</name>
<evidence type="ECO:0000256" key="1">
    <source>
        <dbReference type="SAM" id="Phobius"/>
    </source>
</evidence>
<dbReference type="EMBL" id="CP165648">
    <property type="protein sequence ID" value="XDU63499.1"/>
    <property type="molecule type" value="Genomic_DNA"/>
</dbReference>
<gene>
    <name evidence="3" type="ORF">AB8B28_12020</name>
    <name evidence="2" type="ORF">AB8B28_12110</name>
</gene>
<dbReference type="AlphaFoldDB" id="A0AB39V6X5"/>
<dbReference type="RefSeq" id="WP_369717590.1">
    <property type="nucleotide sequence ID" value="NZ_CP165648.1"/>
</dbReference>
<proteinExistence type="predicted"/>
<keyword evidence="1" id="KW-0472">Membrane</keyword>
<organism evidence="2">
    <name type="scientific">Leptotrichia alba</name>
    <dbReference type="NCBI Taxonomy" id="3239304"/>
    <lineage>
        <taxon>Bacteria</taxon>
        <taxon>Fusobacteriati</taxon>
        <taxon>Fusobacteriota</taxon>
        <taxon>Fusobacteriia</taxon>
        <taxon>Fusobacteriales</taxon>
        <taxon>Leptotrichiaceae</taxon>
        <taxon>Leptotrichia</taxon>
    </lineage>
</organism>
<keyword evidence="2" id="KW-0614">Plasmid</keyword>
<keyword evidence="1" id="KW-1133">Transmembrane helix</keyword>
<evidence type="ECO:0000313" key="2">
    <source>
        <dbReference type="EMBL" id="XDU63476.1"/>
    </source>
</evidence>
<feature type="transmembrane region" description="Helical" evidence="1">
    <location>
        <begin position="15"/>
        <end position="32"/>
    </location>
</feature>
<dbReference type="KEGG" id="lala:AB8B28_12110"/>